<protein>
    <submittedName>
        <fullName evidence="1">Uncharacterized protein</fullName>
    </submittedName>
</protein>
<evidence type="ECO:0000313" key="1">
    <source>
        <dbReference type="EMBL" id="MBC8547719.1"/>
    </source>
</evidence>
<keyword evidence="2" id="KW-1185">Reference proteome</keyword>
<dbReference type="EMBL" id="JACRST010000034">
    <property type="protein sequence ID" value="MBC8547719.1"/>
    <property type="molecule type" value="Genomic_DNA"/>
</dbReference>
<organism evidence="1 2">
    <name type="scientific">Ligaoa zhengdingensis</name>
    <dbReference type="NCBI Taxonomy" id="2763658"/>
    <lineage>
        <taxon>Bacteria</taxon>
        <taxon>Bacillati</taxon>
        <taxon>Bacillota</taxon>
        <taxon>Clostridia</taxon>
        <taxon>Eubacteriales</taxon>
        <taxon>Oscillospiraceae</taxon>
        <taxon>Ligaoa</taxon>
    </lineage>
</organism>
<dbReference type="RefSeq" id="WP_249283747.1">
    <property type="nucleotide sequence ID" value="NZ_JACRST010000034.1"/>
</dbReference>
<evidence type="ECO:0000313" key="2">
    <source>
        <dbReference type="Proteomes" id="UP000653127"/>
    </source>
</evidence>
<dbReference type="InterPro" id="IPR045722">
    <property type="entry name" value="DUF6076"/>
</dbReference>
<comment type="caution">
    <text evidence="1">The sequence shown here is derived from an EMBL/GenBank/DDBJ whole genome shotgun (WGS) entry which is preliminary data.</text>
</comment>
<sequence>MPLGIQQNNSFIKLTIDVWQDKVFYNEQEYPAGYFAAAVLNISGDEIMELMEAGSAILAHHRTVVSGNKRKLGALLPALKADLLRLAELLWKYPPFCFNDKEQERHLIEVMLAPETLNDISRYGSPARDFFLRYLDAIVRIPAAIYHFTYAGCYFEAAYLRRLKKRSETYLAVAAHDCFNSELFWSAMHDLQAQDVEPFTITPDLRSSYVFARHPKQEKEMVFVNRYFFDSAISFFTFDLMNGLHHSHAPSQCRGCGKYFLTTNGHMPKYCDGIAPQDPRMTCRQYGAMMQQKEKNKQHPVYRLFSTRTNTIRKHHQRGKISDELRREALYVAECYRDKALMDNDYAANGYEQDMEQEHVYAEARKRLK</sequence>
<dbReference type="Proteomes" id="UP000653127">
    <property type="component" value="Unassembled WGS sequence"/>
</dbReference>
<dbReference type="Pfam" id="PF19553">
    <property type="entry name" value="DUF6076"/>
    <property type="match status" value="1"/>
</dbReference>
<accession>A0A926E251</accession>
<reference evidence="1" key="1">
    <citation type="submission" date="2020-08" db="EMBL/GenBank/DDBJ databases">
        <title>Genome public.</title>
        <authorList>
            <person name="Liu C."/>
            <person name="Sun Q."/>
        </authorList>
    </citation>
    <scope>NUCLEOTIDE SEQUENCE</scope>
    <source>
        <strain evidence="1">NSJ-31</strain>
    </source>
</reference>
<name>A0A926E251_9FIRM</name>
<proteinExistence type="predicted"/>
<dbReference type="AlphaFoldDB" id="A0A926E251"/>
<gene>
    <name evidence="1" type="ORF">H8711_12405</name>
</gene>